<dbReference type="Pfam" id="PF02253">
    <property type="entry name" value="PLA1"/>
    <property type="match status" value="1"/>
</dbReference>
<evidence type="ECO:0000256" key="8">
    <source>
        <dbReference type="ARBA" id="ARBA00022452"/>
    </source>
</evidence>
<comment type="cofactor">
    <cofactor evidence="20">
        <name>Ca(2+)</name>
        <dbReference type="ChEBI" id="CHEBI:29108"/>
    </cofactor>
    <text evidence="20">Binds 1 Ca(2+) ion per monomer.</text>
</comment>
<keyword evidence="13 20" id="KW-0106">Calcium</keyword>
<organism evidence="21 22">
    <name type="scientific">Rhizosphaericola mali</name>
    <dbReference type="NCBI Taxonomy" id="2545455"/>
    <lineage>
        <taxon>Bacteria</taxon>
        <taxon>Pseudomonadati</taxon>
        <taxon>Bacteroidota</taxon>
        <taxon>Chitinophagia</taxon>
        <taxon>Chitinophagales</taxon>
        <taxon>Chitinophagaceae</taxon>
        <taxon>Rhizosphaericola</taxon>
    </lineage>
</organism>
<dbReference type="Proteomes" id="UP000292424">
    <property type="component" value="Chromosome"/>
</dbReference>
<dbReference type="PRINTS" id="PR01486">
    <property type="entry name" value="PHPHLIPASEA1"/>
</dbReference>
<evidence type="ECO:0000256" key="3">
    <source>
        <dbReference type="ARBA" id="ARBA00004571"/>
    </source>
</evidence>
<gene>
    <name evidence="21" type="ORF">E0W69_002895</name>
</gene>
<dbReference type="OrthoDB" id="188433at2"/>
<keyword evidence="15" id="KW-0443">Lipid metabolism</keyword>
<evidence type="ECO:0000256" key="9">
    <source>
        <dbReference type="ARBA" id="ARBA00022692"/>
    </source>
</evidence>
<evidence type="ECO:0000313" key="22">
    <source>
        <dbReference type="Proteomes" id="UP000292424"/>
    </source>
</evidence>
<evidence type="ECO:0000256" key="2">
    <source>
        <dbReference type="ARBA" id="ARBA00001604"/>
    </source>
</evidence>
<feature type="active site" description="Nucleophile" evidence="19">
    <location>
        <position position="151"/>
    </location>
</feature>
<dbReference type="PANTHER" id="PTHR40457">
    <property type="entry name" value="PHOSPHOLIPASE A1"/>
    <property type="match status" value="1"/>
</dbReference>
<evidence type="ECO:0000256" key="17">
    <source>
        <dbReference type="ARBA" id="ARBA00023237"/>
    </source>
</evidence>
<evidence type="ECO:0000256" key="6">
    <source>
        <dbReference type="ARBA" id="ARBA00013179"/>
    </source>
</evidence>
<sequence>MPNSTRFRIKNSFFFLLSFFFYSNTWSQSEKYNGDSVPKRLTAEEKFLSQPSFTIFNDNYFLTGTTLREAPSKYNSDVKYQISFKQLLYRNPLVAKSFLFVSYTQKSFWDIYKNSKPFAEINFNPALGLIRPYDTKMGKSGFFTLMLEHESNGRDSIQSRSWNFLSAGWQQNISDRIQLNAKVWLPFAYKDDNPDLINYVGYGQFGAAYIIKPSRWYADVLVKKGNQWNWKGSVMGQLYYKPFKKGNQFIGIQWFQGYGENLISYQQKTSMVRIGLLIKPNLTNFFY</sequence>
<dbReference type="AlphaFoldDB" id="A0A5P2FWU4"/>
<keyword evidence="22" id="KW-1185">Reference proteome</keyword>
<evidence type="ECO:0000256" key="20">
    <source>
        <dbReference type="PIRSR" id="PIRSR603187-2"/>
    </source>
</evidence>
<feature type="binding site" description="in dimeric form" evidence="20">
    <location>
        <position position="115"/>
    </location>
    <ligand>
        <name>Ca(2+)</name>
        <dbReference type="ChEBI" id="CHEBI:29108"/>
        <label>1</label>
    </ligand>
</feature>
<dbReference type="GO" id="GO:0008970">
    <property type="term" value="F:phospholipase A1 activity"/>
    <property type="evidence" value="ECO:0007669"/>
    <property type="project" value="UniProtKB-EC"/>
</dbReference>
<evidence type="ECO:0000256" key="12">
    <source>
        <dbReference type="ARBA" id="ARBA00022801"/>
    </source>
</evidence>
<evidence type="ECO:0000256" key="13">
    <source>
        <dbReference type="ARBA" id="ARBA00022837"/>
    </source>
</evidence>
<protein>
    <recommendedName>
        <fullName evidence="18">Phosphatidylcholine 1-acylhydrolase</fullName>
        <ecNumber evidence="6">3.1.1.32</ecNumber>
        <ecNumber evidence="7">3.1.1.4</ecNumber>
    </recommendedName>
</protein>
<evidence type="ECO:0000256" key="15">
    <source>
        <dbReference type="ARBA" id="ARBA00023098"/>
    </source>
</evidence>
<evidence type="ECO:0000256" key="5">
    <source>
        <dbReference type="ARBA" id="ARBA00011702"/>
    </source>
</evidence>
<dbReference type="GO" id="GO:0046872">
    <property type="term" value="F:metal ion binding"/>
    <property type="evidence" value="ECO:0007669"/>
    <property type="project" value="UniProtKB-KW"/>
</dbReference>
<dbReference type="GO" id="GO:0016042">
    <property type="term" value="P:lipid catabolic process"/>
    <property type="evidence" value="ECO:0007669"/>
    <property type="project" value="UniProtKB-KW"/>
</dbReference>
<dbReference type="EC" id="3.1.1.4" evidence="7"/>
<dbReference type="Gene3D" id="2.40.230.10">
    <property type="entry name" value="Phospholipase A1"/>
    <property type="match status" value="1"/>
</dbReference>
<keyword evidence="14" id="KW-0442">Lipid degradation</keyword>
<dbReference type="PANTHER" id="PTHR40457:SF1">
    <property type="entry name" value="PHOSPHOLIPASE A1"/>
    <property type="match status" value="1"/>
</dbReference>
<evidence type="ECO:0000256" key="7">
    <source>
        <dbReference type="ARBA" id="ARBA00013278"/>
    </source>
</evidence>
<comment type="subcellular location">
    <subcellularLocation>
        <location evidence="3">Cell outer membrane</location>
        <topology evidence="3">Multi-pass membrane protein</topology>
    </subcellularLocation>
</comment>
<accession>A0A5P2FWU4</accession>
<dbReference type="EC" id="3.1.1.32" evidence="6"/>
<feature type="binding site" description="in dimeric form" evidence="20">
    <location>
        <position position="154"/>
    </location>
    <ligand>
        <name>Ca(2+)</name>
        <dbReference type="ChEBI" id="CHEBI:29108"/>
        <label>1</label>
    </ligand>
</feature>
<evidence type="ECO:0000256" key="18">
    <source>
        <dbReference type="ARBA" id="ARBA00032375"/>
    </source>
</evidence>
<comment type="similarity">
    <text evidence="4">Belongs to the phospholipase A1 family.</text>
</comment>
<feature type="binding site" description="in dimeric form" evidence="20">
    <location>
        <position position="192"/>
    </location>
    <ligand>
        <name>Ca(2+)</name>
        <dbReference type="ChEBI" id="CHEBI:29108"/>
        <label>1</label>
    </ligand>
</feature>
<keyword evidence="8" id="KW-1134">Transmembrane beta strand</keyword>
<evidence type="ECO:0000256" key="10">
    <source>
        <dbReference type="ARBA" id="ARBA00022723"/>
    </source>
</evidence>
<evidence type="ECO:0000256" key="11">
    <source>
        <dbReference type="ARBA" id="ARBA00022729"/>
    </source>
</evidence>
<evidence type="ECO:0000256" key="4">
    <source>
        <dbReference type="ARBA" id="ARBA00010525"/>
    </source>
</evidence>
<evidence type="ECO:0000313" key="21">
    <source>
        <dbReference type="EMBL" id="QES87655.1"/>
    </source>
</evidence>
<evidence type="ECO:0000256" key="14">
    <source>
        <dbReference type="ARBA" id="ARBA00022963"/>
    </source>
</evidence>
<comment type="catalytic activity">
    <reaction evidence="2">
        <text>a 1,2-diacyl-sn-glycero-3-phosphocholine + H2O = a 1-acyl-sn-glycero-3-phosphocholine + a fatty acid + H(+)</text>
        <dbReference type="Rhea" id="RHEA:15801"/>
        <dbReference type="ChEBI" id="CHEBI:15377"/>
        <dbReference type="ChEBI" id="CHEBI:15378"/>
        <dbReference type="ChEBI" id="CHEBI:28868"/>
        <dbReference type="ChEBI" id="CHEBI:57643"/>
        <dbReference type="ChEBI" id="CHEBI:58168"/>
        <dbReference type="EC" id="3.1.1.4"/>
    </reaction>
</comment>
<comment type="catalytic activity">
    <reaction evidence="1">
        <text>a 1,2-diacyl-sn-glycero-3-phosphocholine + H2O = a 2-acyl-sn-glycero-3-phosphocholine + a fatty acid + H(+)</text>
        <dbReference type="Rhea" id="RHEA:18689"/>
        <dbReference type="ChEBI" id="CHEBI:15377"/>
        <dbReference type="ChEBI" id="CHEBI:15378"/>
        <dbReference type="ChEBI" id="CHEBI:28868"/>
        <dbReference type="ChEBI" id="CHEBI:57643"/>
        <dbReference type="ChEBI" id="CHEBI:57875"/>
        <dbReference type="EC" id="3.1.1.32"/>
    </reaction>
</comment>
<comment type="subunit">
    <text evidence="5">Homodimer; dimerization is reversible, and the dimeric form is the active one.</text>
</comment>
<feature type="binding site" description="in dimeric form" evidence="20">
    <location>
        <position position="159"/>
    </location>
    <ligand>
        <name>Ca(2+)</name>
        <dbReference type="ChEBI" id="CHEBI:29108"/>
        <label>1</label>
    </ligand>
</feature>
<feature type="active site" description="Proton acceptor" evidence="19">
    <location>
        <position position="149"/>
    </location>
</feature>
<keyword evidence="16" id="KW-0472">Membrane</keyword>
<keyword evidence="11" id="KW-0732">Signal</keyword>
<evidence type="ECO:0000256" key="19">
    <source>
        <dbReference type="PIRSR" id="PIRSR603187-1"/>
    </source>
</evidence>
<dbReference type="RefSeq" id="WP_131328544.1">
    <property type="nucleotide sequence ID" value="NZ_CP044016.1"/>
</dbReference>
<dbReference type="GO" id="GO:0009279">
    <property type="term" value="C:cell outer membrane"/>
    <property type="evidence" value="ECO:0007669"/>
    <property type="project" value="UniProtKB-SubCell"/>
</dbReference>
<name>A0A5P2FWU4_9BACT</name>
<proteinExistence type="inferred from homology"/>
<dbReference type="GO" id="GO:0004623">
    <property type="term" value="F:phospholipase A2 activity"/>
    <property type="evidence" value="ECO:0007669"/>
    <property type="project" value="UniProtKB-EC"/>
</dbReference>
<dbReference type="SUPFAM" id="SSF56931">
    <property type="entry name" value="Outer membrane phospholipase A (OMPLA)"/>
    <property type="match status" value="1"/>
</dbReference>
<dbReference type="EMBL" id="CP044016">
    <property type="protein sequence ID" value="QES87655.1"/>
    <property type="molecule type" value="Genomic_DNA"/>
</dbReference>
<dbReference type="KEGG" id="arac:E0W69_002895"/>
<evidence type="ECO:0000256" key="1">
    <source>
        <dbReference type="ARBA" id="ARBA00000111"/>
    </source>
</evidence>
<evidence type="ECO:0000256" key="16">
    <source>
        <dbReference type="ARBA" id="ARBA00023136"/>
    </source>
</evidence>
<keyword evidence="9" id="KW-0812">Transmembrane</keyword>
<keyword evidence="10 20" id="KW-0479">Metal-binding</keyword>
<reference evidence="21 22" key="1">
    <citation type="submission" date="2019-09" db="EMBL/GenBank/DDBJ databases">
        <title>Complete genome sequence of Arachidicoccus sp. B3-10 isolated from apple orchard soil.</title>
        <authorList>
            <person name="Kim H.S."/>
            <person name="Han K.-I."/>
            <person name="Suh M.K."/>
            <person name="Lee K.C."/>
            <person name="Eom M.K."/>
            <person name="Kim J.-S."/>
            <person name="Kang S.W."/>
            <person name="Sin Y."/>
            <person name="Lee J.-S."/>
        </authorList>
    </citation>
    <scope>NUCLEOTIDE SEQUENCE [LARGE SCALE GENOMIC DNA]</scope>
    <source>
        <strain evidence="21 22">B3-10</strain>
    </source>
</reference>
<dbReference type="InterPro" id="IPR003187">
    <property type="entry name" value="PLipase_A1"/>
</dbReference>
<keyword evidence="17" id="KW-0998">Cell outer membrane</keyword>
<dbReference type="InterPro" id="IPR036541">
    <property type="entry name" value="PLipase_A1_sf"/>
</dbReference>
<keyword evidence="12" id="KW-0378">Hydrolase</keyword>